<dbReference type="AlphaFoldDB" id="A0A7D5D6K5"/>
<evidence type="ECO:0000313" key="2">
    <source>
        <dbReference type="Proteomes" id="UP000509568"/>
    </source>
</evidence>
<dbReference type="Proteomes" id="UP000509568">
    <property type="component" value="Chromosome"/>
</dbReference>
<keyword evidence="2" id="KW-1185">Reference proteome</keyword>
<dbReference type="RefSeq" id="WP_176570376.1">
    <property type="nucleotide sequence ID" value="NZ_CP056030.1"/>
</dbReference>
<name>A0A7D5D6K5_9PSED</name>
<dbReference type="KEGG" id="pez:HWQ56_10325"/>
<accession>A0A7D5D6K5</accession>
<protein>
    <submittedName>
        <fullName evidence="1">Uncharacterized protein</fullName>
    </submittedName>
</protein>
<organism evidence="1 2">
    <name type="scientific">Pseudomonas eucalypticola</name>
    <dbReference type="NCBI Taxonomy" id="2599595"/>
    <lineage>
        <taxon>Bacteria</taxon>
        <taxon>Pseudomonadati</taxon>
        <taxon>Pseudomonadota</taxon>
        <taxon>Gammaproteobacteria</taxon>
        <taxon>Pseudomonadales</taxon>
        <taxon>Pseudomonadaceae</taxon>
        <taxon>Pseudomonas</taxon>
    </lineage>
</organism>
<sequence>MHDSLTEQQMREALFGPSAAAAPAETVDSTELQFVPTKRAASKPIAKRAKPTSLFPKLRVTMQVTKTFEGEVETLVHEARTLSSLLAEQEARDLAKKKKFKYIDIVSIEQV</sequence>
<proteinExistence type="predicted"/>
<reference evidence="1 2" key="1">
    <citation type="submission" date="2020-06" db="EMBL/GenBank/DDBJ databases">
        <title>Pseudomonas eucalypticola sp. nov., an endophyte of Eucalyptus dunnii leaves with biocontrol ability of eucalyptus leaf blight.</title>
        <authorList>
            <person name="Liu Y."/>
            <person name="Song Z."/>
            <person name="Zeng H."/>
            <person name="Lu M."/>
            <person name="Wang X."/>
            <person name="Lian X."/>
            <person name="Zhang Q."/>
        </authorList>
    </citation>
    <scope>NUCLEOTIDE SEQUENCE [LARGE SCALE GENOMIC DNA]</scope>
    <source>
        <strain evidence="1 2">NP-1</strain>
    </source>
</reference>
<dbReference type="EMBL" id="CP056030">
    <property type="protein sequence ID" value="QKZ04157.1"/>
    <property type="molecule type" value="Genomic_DNA"/>
</dbReference>
<evidence type="ECO:0000313" key="1">
    <source>
        <dbReference type="EMBL" id="QKZ04157.1"/>
    </source>
</evidence>
<gene>
    <name evidence="1" type="ORF">HWQ56_10325</name>
</gene>